<keyword evidence="2" id="KW-1185">Reference proteome</keyword>
<comment type="caution">
    <text evidence="1">The sequence shown here is derived from an EMBL/GenBank/DDBJ whole genome shotgun (WGS) entry which is preliminary data.</text>
</comment>
<accession>A0ABX1CG76</accession>
<evidence type="ECO:0008006" key="3">
    <source>
        <dbReference type="Google" id="ProtNLM"/>
    </source>
</evidence>
<dbReference type="EMBL" id="JAAVJH010000001">
    <property type="protein sequence ID" value="NJR77022.1"/>
    <property type="molecule type" value="Genomic_DNA"/>
</dbReference>
<reference evidence="1 2" key="1">
    <citation type="submission" date="2020-03" db="EMBL/GenBank/DDBJ databases">
        <authorList>
            <person name="Wang L."/>
            <person name="He N."/>
            <person name="Li Y."/>
            <person name="Fang Y."/>
            <person name="Zhang F."/>
        </authorList>
    </citation>
    <scope>NUCLEOTIDE SEQUENCE [LARGE SCALE GENOMIC DNA]</scope>
    <source>
        <strain evidence="1 2">36D10-4-7</strain>
    </source>
</reference>
<organism evidence="1 2">
    <name type="scientific">Sphingomonas corticis</name>
    <dbReference type="NCBI Taxonomy" id="2722791"/>
    <lineage>
        <taxon>Bacteria</taxon>
        <taxon>Pseudomonadati</taxon>
        <taxon>Pseudomonadota</taxon>
        <taxon>Alphaproteobacteria</taxon>
        <taxon>Sphingomonadales</taxon>
        <taxon>Sphingomonadaceae</taxon>
        <taxon>Sphingomonas</taxon>
    </lineage>
</organism>
<dbReference type="Proteomes" id="UP000732399">
    <property type="component" value="Unassembled WGS sequence"/>
</dbReference>
<evidence type="ECO:0000313" key="1">
    <source>
        <dbReference type="EMBL" id="NJR77022.1"/>
    </source>
</evidence>
<gene>
    <name evidence="1" type="ORF">HBH26_00140</name>
</gene>
<protein>
    <recommendedName>
        <fullName evidence="3">DUF2336 domain-containing protein</fullName>
    </recommendedName>
</protein>
<evidence type="ECO:0000313" key="2">
    <source>
        <dbReference type="Proteomes" id="UP000732399"/>
    </source>
</evidence>
<sequence length="161" mass="17063">MTTPASAQTRCLTSMEAEAIVQVALPEVIRSAGRVCAALPAASLLRRPSSDFLTRYDAEADRAWPSARTALGKLTDPQLAPLLQSNLARPLVTSLVAPQVTGQIQPADCPTLDRLVTLLEPLPARNTAGIVAATLQYLKAERVRGGRSDIPDLPVCPAASR</sequence>
<name>A0ABX1CG76_9SPHN</name>
<proteinExistence type="predicted"/>